<sequence length="212" mass="20153">MSDAVGGSAAGTTDWSPAGTTGGSPTGGAAAGSTTGPADGPTHRPTPLTTGGAAAAGSATGATGGSSAGPRGLVVGVGASRGVPVDEVHGLVEEALREAGLSTSDVVALATVDAKAAEPGVLGAAERLGVPLWTYGAERLARVPVENPSPAALRAVGTPSVAEAAALAGGGELLVPKRRSAPAGRPAGVTCAIARLGSRTPSTTAVTRPQRT</sequence>
<dbReference type="RefSeq" id="WP_053557446.1">
    <property type="nucleotide sequence ID" value="NZ_CP011340.1"/>
</dbReference>
<dbReference type="InterPro" id="IPR002750">
    <property type="entry name" value="CobE/GbiG_C"/>
</dbReference>
<dbReference type="GO" id="GO:0032259">
    <property type="term" value="P:methylation"/>
    <property type="evidence" value="ECO:0007669"/>
    <property type="project" value="UniProtKB-KW"/>
</dbReference>
<keyword evidence="2" id="KW-0489">Methyltransferase</keyword>
<feature type="compositionally biased region" description="Gly residues" evidence="1">
    <location>
        <begin position="20"/>
        <end position="30"/>
    </location>
</feature>
<dbReference type="GO" id="GO:0009236">
    <property type="term" value="P:cobalamin biosynthetic process"/>
    <property type="evidence" value="ECO:0007669"/>
    <property type="project" value="InterPro"/>
</dbReference>
<dbReference type="PATRIC" id="fig|38300.4.peg.5937"/>
<proteinExistence type="predicted"/>
<accession>A0A0M3QK17</accession>
<dbReference type="PANTHER" id="PTHR47036:SF1">
    <property type="entry name" value="COBALT-FACTOR III C(17)-METHYLTRANSFERASE-RELATED"/>
    <property type="match status" value="1"/>
</dbReference>
<feature type="compositionally biased region" description="Low complexity" evidence="1">
    <location>
        <begin position="31"/>
        <end position="40"/>
    </location>
</feature>
<evidence type="ECO:0000256" key="1">
    <source>
        <dbReference type="SAM" id="MobiDB-lite"/>
    </source>
</evidence>
<dbReference type="Gene3D" id="3.30.420.180">
    <property type="entry name" value="CobE/GbiG C-terminal domain"/>
    <property type="match status" value="1"/>
</dbReference>
<dbReference type="InterPro" id="IPR036518">
    <property type="entry name" value="CobE/GbiG_C_sf"/>
</dbReference>
<dbReference type="Pfam" id="PF01890">
    <property type="entry name" value="CbiG_C"/>
    <property type="match status" value="1"/>
</dbReference>
<keyword evidence="2" id="KW-0808">Transferase</keyword>
<dbReference type="PANTHER" id="PTHR47036">
    <property type="entry name" value="COBALT-FACTOR III C(17)-METHYLTRANSFERASE-RELATED"/>
    <property type="match status" value="1"/>
</dbReference>
<dbReference type="OrthoDB" id="9804789at2"/>
<organism evidence="2">
    <name type="scientific">Streptomyces pristinaespiralis</name>
    <dbReference type="NCBI Taxonomy" id="38300"/>
    <lineage>
        <taxon>Bacteria</taxon>
        <taxon>Bacillati</taxon>
        <taxon>Actinomycetota</taxon>
        <taxon>Actinomycetes</taxon>
        <taxon>Kitasatosporales</taxon>
        <taxon>Streptomycetaceae</taxon>
        <taxon>Streptomyces</taxon>
    </lineage>
</organism>
<protein>
    <submittedName>
        <fullName evidence="2">Precorrin methylase</fullName>
    </submittedName>
</protein>
<feature type="compositionally biased region" description="Low complexity" evidence="1">
    <location>
        <begin position="49"/>
        <end position="61"/>
    </location>
</feature>
<dbReference type="STRING" id="38300.SPRI_5667"/>
<evidence type="ECO:0000313" key="2">
    <source>
        <dbReference type="EMBL" id="ALC23973.1"/>
    </source>
</evidence>
<reference evidence="2 3" key="1">
    <citation type="submission" date="2015-08" db="EMBL/GenBank/DDBJ databases">
        <title>Genome sequence of the pristinamycin over-producing bacterium Streptomyces pristinaespiralis HCCB10218.</title>
        <authorList>
            <person name="Tian J."/>
            <person name="Yang J."/>
            <person name="Li L."/>
            <person name="Ruan L."/>
            <person name="Wei W."/>
            <person name="Zheng G."/>
            <person name="Wei Z."/>
            <person name="Yang S."/>
            <person name="Ge M."/>
            <person name="Jiang W."/>
            <person name="Lu Y."/>
        </authorList>
    </citation>
    <scope>NUCLEOTIDE SEQUENCE [LARGE SCALE GENOMIC DNA]</scope>
    <source>
        <strain evidence="2 3">HCCB 10218</strain>
    </source>
</reference>
<gene>
    <name evidence="2" type="ORF">SPRI_5667</name>
</gene>
<dbReference type="GeneID" id="97238734"/>
<dbReference type="EMBL" id="CP011340">
    <property type="protein sequence ID" value="ALC23973.1"/>
    <property type="molecule type" value="Genomic_DNA"/>
</dbReference>
<feature type="region of interest" description="Disordered" evidence="1">
    <location>
        <begin position="1"/>
        <end position="77"/>
    </location>
</feature>
<dbReference type="GO" id="GO:0008168">
    <property type="term" value="F:methyltransferase activity"/>
    <property type="evidence" value="ECO:0007669"/>
    <property type="project" value="UniProtKB-KW"/>
</dbReference>
<evidence type="ECO:0000313" key="3">
    <source>
        <dbReference type="Proteomes" id="UP000060513"/>
    </source>
</evidence>
<dbReference type="Proteomes" id="UP000060513">
    <property type="component" value="Chromosome"/>
</dbReference>
<name>A0A0M3QK17_STRPR</name>
<dbReference type="SUPFAM" id="SSF159664">
    <property type="entry name" value="CobE/GbiG C-terminal domain-like"/>
    <property type="match status" value="1"/>
</dbReference>
<dbReference type="KEGG" id="spri:SPRI_5667"/>
<dbReference type="InterPro" id="IPR051810">
    <property type="entry name" value="Precorrin_MeTrfase"/>
</dbReference>
<dbReference type="AlphaFoldDB" id="A0A0M3QK17"/>